<feature type="compositionally biased region" description="Basic and acidic residues" evidence="1">
    <location>
        <begin position="114"/>
        <end position="123"/>
    </location>
</feature>
<dbReference type="EMBL" id="BGPR01035726">
    <property type="protein sequence ID" value="GBO10687.1"/>
    <property type="molecule type" value="Genomic_DNA"/>
</dbReference>
<evidence type="ECO:0008006" key="4">
    <source>
        <dbReference type="Google" id="ProtNLM"/>
    </source>
</evidence>
<feature type="region of interest" description="Disordered" evidence="1">
    <location>
        <begin position="110"/>
        <end position="130"/>
    </location>
</feature>
<evidence type="ECO:0000313" key="3">
    <source>
        <dbReference type="Proteomes" id="UP000499080"/>
    </source>
</evidence>
<gene>
    <name evidence="2" type="ORF">AVEN_139776_1</name>
</gene>
<proteinExistence type="predicted"/>
<evidence type="ECO:0000256" key="1">
    <source>
        <dbReference type="SAM" id="MobiDB-lite"/>
    </source>
</evidence>
<reference evidence="2 3" key="1">
    <citation type="journal article" date="2019" name="Sci. Rep.">
        <title>Orb-weaving spider Araneus ventricosus genome elucidates the spidroin gene catalogue.</title>
        <authorList>
            <person name="Kono N."/>
            <person name="Nakamura H."/>
            <person name="Ohtoshi R."/>
            <person name="Moran D.A.P."/>
            <person name="Shinohara A."/>
            <person name="Yoshida Y."/>
            <person name="Fujiwara M."/>
            <person name="Mori M."/>
            <person name="Tomita M."/>
            <person name="Arakawa K."/>
        </authorList>
    </citation>
    <scope>NUCLEOTIDE SEQUENCE [LARGE SCALE GENOMIC DNA]</scope>
</reference>
<name>A0A4Y2UGK3_ARAVE</name>
<dbReference type="AlphaFoldDB" id="A0A4Y2UGK3"/>
<comment type="caution">
    <text evidence="2">The sequence shown here is derived from an EMBL/GenBank/DDBJ whole genome shotgun (WGS) entry which is preliminary data.</text>
</comment>
<keyword evidence="3" id="KW-1185">Reference proteome</keyword>
<dbReference type="InterPro" id="IPR029058">
    <property type="entry name" value="AB_hydrolase_fold"/>
</dbReference>
<evidence type="ECO:0000313" key="2">
    <source>
        <dbReference type="EMBL" id="GBO10687.1"/>
    </source>
</evidence>
<accession>A0A4Y2UGK3</accession>
<dbReference type="Gene3D" id="3.40.50.1820">
    <property type="entry name" value="alpha/beta hydrolase"/>
    <property type="match status" value="1"/>
</dbReference>
<feature type="non-terminal residue" evidence="2">
    <location>
        <position position="1"/>
    </location>
</feature>
<dbReference type="OrthoDB" id="6515350at2759"/>
<protein>
    <recommendedName>
        <fullName evidence="4">Lipase domain-containing protein</fullName>
    </recommendedName>
</protein>
<sequence length="145" mass="16603">LFANRCMEDLGCFYTGPPFFHPVFRPISLPPVDSPKPKFYLFTRDNPSEAYNLEITQDSLKNSPFSPEAESKFFIHGFFFPLKPDDIRYEAKRPPDGVVQRYPHWPGLPKKGVRPVEDQRGESHSTSMWRTGRKGVGCSGVIRVI</sequence>
<dbReference type="Proteomes" id="UP000499080">
    <property type="component" value="Unassembled WGS sequence"/>
</dbReference>
<organism evidence="2 3">
    <name type="scientific">Araneus ventricosus</name>
    <name type="common">Orbweaver spider</name>
    <name type="synonym">Epeira ventricosa</name>
    <dbReference type="NCBI Taxonomy" id="182803"/>
    <lineage>
        <taxon>Eukaryota</taxon>
        <taxon>Metazoa</taxon>
        <taxon>Ecdysozoa</taxon>
        <taxon>Arthropoda</taxon>
        <taxon>Chelicerata</taxon>
        <taxon>Arachnida</taxon>
        <taxon>Araneae</taxon>
        <taxon>Araneomorphae</taxon>
        <taxon>Entelegynae</taxon>
        <taxon>Araneoidea</taxon>
        <taxon>Araneidae</taxon>
        <taxon>Araneus</taxon>
    </lineage>
</organism>